<dbReference type="AlphaFoldDB" id="A0A4Q5LIX4"/>
<dbReference type="EMBL" id="SEWE01000004">
    <property type="protein sequence ID" value="RYU83257.1"/>
    <property type="molecule type" value="Genomic_DNA"/>
</dbReference>
<reference evidence="1 2" key="1">
    <citation type="submission" date="2019-02" db="EMBL/GenBank/DDBJ databases">
        <title>Bacterial novel species isolated from soil.</title>
        <authorList>
            <person name="Jung H.-Y."/>
        </authorList>
    </citation>
    <scope>NUCLEOTIDE SEQUENCE [LARGE SCALE GENOMIC DNA]</scope>
    <source>
        <strain evidence="1 2">1-3-3-3</strain>
    </source>
</reference>
<sequence>MAALVRPGPRPGGLLLSAALAGSHPQLSVLIGASKPNQLTDSLFCLDNLPFSEEELGRIEQNLGAPEVAG</sequence>
<proteinExistence type="predicted"/>
<evidence type="ECO:0000313" key="2">
    <source>
        <dbReference type="Proteomes" id="UP000294155"/>
    </source>
</evidence>
<comment type="caution">
    <text evidence="1">The sequence shown here is derived from an EMBL/GenBank/DDBJ whole genome shotgun (WGS) entry which is preliminary data.</text>
</comment>
<name>A0A4Q5LIX4_9BACT</name>
<dbReference type="Proteomes" id="UP000294155">
    <property type="component" value="Unassembled WGS sequence"/>
</dbReference>
<gene>
    <name evidence="1" type="ORF">EWM57_02930</name>
</gene>
<organism evidence="1 2">
    <name type="scientific">Hymenobacter persicinus</name>
    <dbReference type="NCBI Taxonomy" id="2025506"/>
    <lineage>
        <taxon>Bacteria</taxon>
        <taxon>Pseudomonadati</taxon>
        <taxon>Bacteroidota</taxon>
        <taxon>Cytophagia</taxon>
        <taxon>Cytophagales</taxon>
        <taxon>Hymenobacteraceae</taxon>
        <taxon>Hymenobacter</taxon>
    </lineage>
</organism>
<accession>A0A4Q5LIX4</accession>
<evidence type="ECO:0008006" key="3">
    <source>
        <dbReference type="Google" id="ProtNLM"/>
    </source>
</evidence>
<keyword evidence="2" id="KW-1185">Reference proteome</keyword>
<evidence type="ECO:0000313" key="1">
    <source>
        <dbReference type="EMBL" id="RYU83257.1"/>
    </source>
</evidence>
<dbReference type="OrthoDB" id="9804790at2"/>
<protein>
    <recommendedName>
        <fullName evidence="3">NADP-dependent oxidoreductase domain-containing protein</fullName>
    </recommendedName>
</protein>
<dbReference type="RefSeq" id="WP_129919637.1">
    <property type="nucleotide sequence ID" value="NZ_SEWE01000004.1"/>
</dbReference>